<evidence type="ECO:0000313" key="3">
    <source>
        <dbReference type="Proteomes" id="UP000193144"/>
    </source>
</evidence>
<reference evidence="2 3" key="1">
    <citation type="submission" date="2016-07" db="EMBL/GenBank/DDBJ databases">
        <title>Pervasive Adenine N6-methylation of Active Genes in Fungi.</title>
        <authorList>
            <consortium name="DOE Joint Genome Institute"/>
            <person name="Mondo S.J."/>
            <person name="Dannebaum R.O."/>
            <person name="Kuo R.C."/>
            <person name="Labutti K."/>
            <person name="Haridas S."/>
            <person name="Kuo A."/>
            <person name="Salamov A."/>
            <person name="Ahrendt S.R."/>
            <person name="Lipzen A."/>
            <person name="Sullivan W."/>
            <person name="Andreopoulos W.B."/>
            <person name="Clum A."/>
            <person name="Lindquist E."/>
            <person name="Daum C."/>
            <person name="Ramamoorthy G.K."/>
            <person name="Gryganskyi A."/>
            <person name="Culley D."/>
            <person name="Magnuson J.K."/>
            <person name="James T.Y."/>
            <person name="O'Malley M.A."/>
            <person name="Stajich J.E."/>
            <person name="Spatafora J.W."/>
            <person name="Visel A."/>
            <person name="Grigoriev I.V."/>
        </authorList>
    </citation>
    <scope>NUCLEOTIDE SEQUENCE [LARGE SCALE GENOMIC DNA]</scope>
    <source>
        <strain evidence="2 3">CBS 115471</strain>
    </source>
</reference>
<feature type="compositionally biased region" description="Polar residues" evidence="1">
    <location>
        <begin position="1"/>
        <end position="34"/>
    </location>
</feature>
<keyword evidence="3" id="KW-1185">Reference proteome</keyword>
<sequence length="150" mass="16988">MLASPSPSRNKFAQRDIPNTSPNITTANSPSDTISGGILRQSREVTLPAEQNQLDGMDDMARGWRQLFPFTETLVPGHMQGSDFLESWREMYWQEVCNVRDGFGGYRILENQDPKTFAHLSDKVPSFLIERASRREYLCSTISSRTVGKD</sequence>
<accession>A0A1Y1YAZ3</accession>
<organism evidence="2 3">
    <name type="scientific">Clohesyomyces aquaticus</name>
    <dbReference type="NCBI Taxonomy" id="1231657"/>
    <lineage>
        <taxon>Eukaryota</taxon>
        <taxon>Fungi</taxon>
        <taxon>Dikarya</taxon>
        <taxon>Ascomycota</taxon>
        <taxon>Pezizomycotina</taxon>
        <taxon>Dothideomycetes</taxon>
        <taxon>Pleosporomycetidae</taxon>
        <taxon>Pleosporales</taxon>
        <taxon>Lindgomycetaceae</taxon>
        <taxon>Clohesyomyces</taxon>
    </lineage>
</organism>
<evidence type="ECO:0000313" key="2">
    <source>
        <dbReference type="EMBL" id="ORX95148.1"/>
    </source>
</evidence>
<evidence type="ECO:0000256" key="1">
    <source>
        <dbReference type="SAM" id="MobiDB-lite"/>
    </source>
</evidence>
<feature type="region of interest" description="Disordered" evidence="1">
    <location>
        <begin position="1"/>
        <end position="36"/>
    </location>
</feature>
<dbReference type="EMBL" id="MCFA01000288">
    <property type="protein sequence ID" value="ORX95148.1"/>
    <property type="molecule type" value="Genomic_DNA"/>
</dbReference>
<dbReference type="Proteomes" id="UP000193144">
    <property type="component" value="Unassembled WGS sequence"/>
</dbReference>
<protein>
    <submittedName>
        <fullName evidence="2">Uncharacterized protein</fullName>
    </submittedName>
</protein>
<dbReference type="AlphaFoldDB" id="A0A1Y1YAZ3"/>
<comment type="caution">
    <text evidence="2">The sequence shown here is derived from an EMBL/GenBank/DDBJ whole genome shotgun (WGS) entry which is preliminary data.</text>
</comment>
<name>A0A1Y1YAZ3_9PLEO</name>
<proteinExistence type="predicted"/>
<gene>
    <name evidence="2" type="ORF">BCR34DRAFT_579491</name>
</gene>